<dbReference type="AlphaFoldDB" id="A0A2D6YNB6"/>
<reference evidence="2" key="1">
    <citation type="submission" date="2017-09" db="EMBL/GenBank/DDBJ databases">
        <title>The Reconstruction of 2,631 Draft Metagenome-Assembled Genomes from the Global Oceans.</title>
        <authorList>
            <person name="Tully B.J."/>
            <person name="Graham E.D."/>
            <person name="Heidelberg J.F."/>
        </authorList>
    </citation>
    <scope>NUCLEOTIDE SEQUENCE [LARGE SCALE GENOMIC DNA]</scope>
</reference>
<gene>
    <name evidence="1" type="ORF">CMN54_14370</name>
</gene>
<sequence length="59" mass="6741">MTGNTFARFSAYRKFFDHSYPILDKQSIIYFLIGLLLKTNQKTKEDNLPKNIGTIGEAA</sequence>
<dbReference type="Proteomes" id="UP000226525">
    <property type="component" value="Unassembled WGS sequence"/>
</dbReference>
<evidence type="ECO:0000313" key="2">
    <source>
        <dbReference type="Proteomes" id="UP000226525"/>
    </source>
</evidence>
<comment type="caution">
    <text evidence="1">The sequence shown here is derived from an EMBL/GenBank/DDBJ whole genome shotgun (WGS) entry which is preliminary data.</text>
</comment>
<organism evidence="1 2">
    <name type="scientific">SAR324 cluster bacterium</name>
    <dbReference type="NCBI Taxonomy" id="2024889"/>
    <lineage>
        <taxon>Bacteria</taxon>
        <taxon>Deltaproteobacteria</taxon>
        <taxon>SAR324 cluster</taxon>
    </lineage>
</organism>
<dbReference type="EMBL" id="NZEX01000174">
    <property type="protein sequence ID" value="MAH64595.1"/>
    <property type="molecule type" value="Genomic_DNA"/>
</dbReference>
<name>A0A2D6YNB6_9DELT</name>
<accession>A0A2D6YNB6</accession>
<proteinExistence type="predicted"/>
<protein>
    <submittedName>
        <fullName evidence="1">Uncharacterized protein</fullName>
    </submittedName>
</protein>
<evidence type="ECO:0000313" key="1">
    <source>
        <dbReference type="EMBL" id="MAH64595.1"/>
    </source>
</evidence>